<sequence>MKEKLLISFSGGRTSAYMMWYMLNEWEDRSNYDIKIVFANTGLEEPGTLLFVHNCSIKWGIDIVWVEARHRDENGKPFSTKGWKVKHQIVDYFTAARCQKLTDGNWAWTPFEEMISVLGIPSTNAPFCSDQLKRIAIESYLKSIGWDDFYKAIGIRVDEVDRISEGFRKKKIIYPLIKNKPTFKRDVIIWWDKQDFDLNIDADFGNCNFCWKKDMNRLVRCAIKKPDTFQWWQDMADKYGMLNPRNIDLLPPFNFYRGNLSPKDILKLSELELQQLDLFIKEEKLNGCDESCEAF</sequence>
<name>A0A6J5M1A2_9CAUD</name>
<gene>
    <name evidence="1" type="ORF">UFOVP402_38</name>
</gene>
<dbReference type="Gene3D" id="3.40.50.620">
    <property type="entry name" value="HUPs"/>
    <property type="match status" value="1"/>
</dbReference>
<reference evidence="1" key="1">
    <citation type="submission" date="2020-04" db="EMBL/GenBank/DDBJ databases">
        <authorList>
            <person name="Chiriac C."/>
            <person name="Salcher M."/>
            <person name="Ghai R."/>
            <person name="Kavagutti S V."/>
        </authorList>
    </citation>
    <scope>NUCLEOTIDE SEQUENCE</scope>
</reference>
<organism evidence="1">
    <name type="scientific">uncultured Caudovirales phage</name>
    <dbReference type="NCBI Taxonomy" id="2100421"/>
    <lineage>
        <taxon>Viruses</taxon>
        <taxon>Duplodnaviria</taxon>
        <taxon>Heunggongvirae</taxon>
        <taxon>Uroviricota</taxon>
        <taxon>Caudoviricetes</taxon>
        <taxon>Peduoviridae</taxon>
        <taxon>Maltschvirus</taxon>
        <taxon>Maltschvirus maltsch</taxon>
    </lineage>
</organism>
<dbReference type="InterPro" id="IPR014729">
    <property type="entry name" value="Rossmann-like_a/b/a_fold"/>
</dbReference>
<evidence type="ECO:0000313" key="1">
    <source>
        <dbReference type="EMBL" id="CAB4140518.1"/>
    </source>
</evidence>
<dbReference type="SUPFAM" id="SSF52402">
    <property type="entry name" value="Adenine nucleotide alpha hydrolases-like"/>
    <property type="match status" value="1"/>
</dbReference>
<evidence type="ECO:0008006" key="2">
    <source>
        <dbReference type="Google" id="ProtNLM"/>
    </source>
</evidence>
<protein>
    <recommendedName>
        <fullName evidence="2">Phosphoadenosine phosphosulphate reductase domain-containing protein</fullName>
    </recommendedName>
</protein>
<accession>A0A6J5M1A2</accession>
<proteinExistence type="predicted"/>
<dbReference type="EMBL" id="LR796374">
    <property type="protein sequence ID" value="CAB4140518.1"/>
    <property type="molecule type" value="Genomic_DNA"/>
</dbReference>